<dbReference type="AlphaFoldDB" id="A0A516SCT2"/>
<dbReference type="Pfam" id="PF11639">
    <property type="entry name" value="HapK"/>
    <property type="match status" value="1"/>
</dbReference>
<sequence>MLTIIDKIKLKDASHEDDFVKWVKEVDYLACRELPSVETFCVHKVMREGDCDFIEIITVTSLADFEKDMRSAPFAALVERFTQMADVSEQLICDPIPPGYRR</sequence>
<name>A0A516SCT2_9NEIS</name>
<organism evidence="1 2">
    <name type="scientific">Chitinimonas arctica</name>
    <dbReference type="NCBI Taxonomy" id="2594795"/>
    <lineage>
        <taxon>Bacteria</taxon>
        <taxon>Pseudomonadati</taxon>
        <taxon>Pseudomonadota</taxon>
        <taxon>Betaproteobacteria</taxon>
        <taxon>Neisseriales</taxon>
        <taxon>Chitinibacteraceae</taxon>
        <taxon>Chitinimonas</taxon>
    </lineage>
</organism>
<dbReference type="OrthoDB" id="4731620at2"/>
<evidence type="ECO:0000313" key="1">
    <source>
        <dbReference type="EMBL" id="QDQ25954.1"/>
    </source>
</evidence>
<reference evidence="2" key="1">
    <citation type="submission" date="2019-07" db="EMBL/GenBank/DDBJ databases">
        <title>Chitinimonas sp. nov., isolated from Ny-Alesund, arctica soil.</title>
        <authorList>
            <person name="Xu Q."/>
            <person name="Peng F."/>
        </authorList>
    </citation>
    <scope>NUCLEOTIDE SEQUENCE [LARGE SCALE GENOMIC DNA]</scope>
    <source>
        <strain evidence="2">R3-44</strain>
    </source>
</reference>
<dbReference type="RefSeq" id="WP_143856877.1">
    <property type="nucleotide sequence ID" value="NZ_CP041730.1"/>
</dbReference>
<proteinExistence type="predicted"/>
<dbReference type="EMBL" id="CP041730">
    <property type="protein sequence ID" value="QDQ25954.1"/>
    <property type="molecule type" value="Genomic_DNA"/>
</dbReference>
<gene>
    <name evidence="1" type="ORF">FNU76_06070</name>
</gene>
<dbReference type="Gene3D" id="3.30.70.100">
    <property type="match status" value="1"/>
</dbReference>
<evidence type="ECO:0000313" key="2">
    <source>
        <dbReference type="Proteomes" id="UP000317550"/>
    </source>
</evidence>
<accession>A0A516SCT2</accession>
<dbReference type="InterPro" id="IPR021667">
    <property type="entry name" value="HapK"/>
</dbReference>
<dbReference type="KEGG" id="cari:FNU76_06070"/>
<keyword evidence="2" id="KW-1185">Reference proteome</keyword>
<protein>
    <submittedName>
        <fullName evidence="1">RedY protein</fullName>
    </submittedName>
</protein>
<dbReference type="Proteomes" id="UP000317550">
    <property type="component" value="Chromosome"/>
</dbReference>